<organism evidence="3 4">
    <name type="scientific">Reichenbachiella agariperforans</name>
    <dbReference type="NCBI Taxonomy" id="156994"/>
    <lineage>
        <taxon>Bacteria</taxon>
        <taxon>Pseudomonadati</taxon>
        <taxon>Bacteroidota</taxon>
        <taxon>Cytophagia</taxon>
        <taxon>Cytophagales</taxon>
        <taxon>Reichenbachiellaceae</taxon>
        <taxon>Reichenbachiella</taxon>
    </lineage>
</organism>
<dbReference type="InterPro" id="IPR012338">
    <property type="entry name" value="Beta-lactam/transpept-like"/>
</dbReference>
<name>A0A1M6N1H7_REIAG</name>
<evidence type="ECO:0000313" key="3">
    <source>
        <dbReference type="EMBL" id="SHJ89567.1"/>
    </source>
</evidence>
<dbReference type="AlphaFoldDB" id="A0A1M6N1H7"/>
<keyword evidence="1" id="KW-0732">Signal</keyword>
<dbReference type="STRING" id="156994.SAMN04488028_10256"/>
<dbReference type="PANTHER" id="PTHR43283">
    <property type="entry name" value="BETA-LACTAMASE-RELATED"/>
    <property type="match status" value="1"/>
</dbReference>
<dbReference type="Pfam" id="PF00144">
    <property type="entry name" value="Beta-lactamase"/>
    <property type="match status" value="1"/>
</dbReference>
<dbReference type="InterPro" id="IPR050789">
    <property type="entry name" value="Diverse_Enzym_Activities"/>
</dbReference>
<dbReference type="Gene3D" id="3.40.710.10">
    <property type="entry name" value="DD-peptidase/beta-lactamase superfamily"/>
    <property type="match status" value="1"/>
</dbReference>
<dbReference type="EMBL" id="FRAA01000002">
    <property type="protein sequence ID" value="SHJ89567.1"/>
    <property type="molecule type" value="Genomic_DNA"/>
</dbReference>
<evidence type="ECO:0000313" key="4">
    <source>
        <dbReference type="Proteomes" id="UP000184474"/>
    </source>
</evidence>
<accession>A0A1M6N1H7</accession>
<keyword evidence="4" id="KW-1185">Reference proteome</keyword>
<protein>
    <submittedName>
        <fullName evidence="3">CubicO group peptidase, beta-lactamase class C family</fullName>
    </submittedName>
</protein>
<dbReference type="SUPFAM" id="SSF56601">
    <property type="entry name" value="beta-lactamase/transpeptidase-like"/>
    <property type="match status" value="1"/>
</dbReference>
<reference evidence="4" key="1">
    <citation type="submission" date="2016-11" db="EMBL/GenBank/DDBJ databases">
        <authorList>
            <person name="Varghese N."/>
            <person name="Submissions S."/>
        </authorList>
    </citation>
    <scope>NUCLEOTIDE SEQUENCE [LARGE SCALE GENOMIC DNA]</scope>
    <source>
        <strain evidence="4">DSM 26134</strain>
    </source>
</reference>
<feature type="signal peptide" evidence="1">
    <location>
        <begin position="1"/>
        <end position="20"/>
    </location>
</feature>
<feature type="domain" description="Beta-lactamase-related" evidence="2">
    <location>
        <begin position="64"/>
        <end position="333"/>
    </location>
</feature>
<feature type="chain" id="PRO_5012658014" evidence="1">
    <location>
        <begin position="21"/>
        <end position="360"/>
    </location>
</feature>
<gene>
    <name evidence="3" type="ORF">SAMN04488028_10256</name>
</gene>
<dbReference type="InterPro" id="IPR001466">
    <property type="entry name" value="Beta-lactam-related"/>
</dbReference>
<dbReference type="Proteomes" id="UP000184474">
    <property type="component" value="Unassembled WGS sequence"/>
</dbReference>
<evidence type="ECO:0000256" key="1">
    <source>
        <dbReference type="SAM" id="SignalP"/>
    </source>
</evidence>
<sequence length="360" mass="40294">MKPCLLILAFAISSSSTVCAQYGYQRPIAVAFWETEDLRTNGADTVVLNQLMEQMHRIDHDIHSLVVVQHGKLVLEDYFGGYDAETIHDLRSTTKSVLSLLMGIAVDKGYVRSIDEPFMNYLPGHQINKNDSPQKRKITIKDLLTMSSGLDCNDWDSKSKGQEDKVYKRKNWMQQTLDLPQIYASGDTAMYCTMGTVLVARVIEESSGLSIADFASHFLFEPLGITDVSWKHTTDREDIPSAAKRLYMLPRDMAKLGQLVLDHGVWQGDSLVSADWITASTSKQTTLSGIDYGYLWWQIPLEKDGILYPMTTATGNGGQYIMVLPSLDMVAVFTGGAYNSEKDKLPFVLMRNAIIPMLEP</sequence>
<proteinExistence type="predicted"/>
<dbReference type="PANTHER" id="PTHR43283:SF7">
    <property type="entry name" value="BETA-LACTAMASE-RELATED DOMAIN-CONTAINING PROTEIN"/>
    <property type="match status" value="1"/>
</dbReference>
<evidence type="ECO:0000259" key="2">
    <source>
        <dbReference type="Pfam" id="PF00144"/>
    </source>
</evidence>
<dbReference type="RefSeq" id="WP_073120760.1">
    <property type="nucleotide sequence ID" value="NZ_FRAA01000002.1"/>
</dbReference>